<organism evidence="1 2">
    <name type="scientific">Chitinophaga qingshengii</name>
    <dbReference type="NCBI Taxonomy" id="1569794"/>
    <lineage>
        <taxon>Bacteria</taxon>
        <taxon>Pseudomonadati</taxon>
        <taxon>Bacteroidota</taxon>
        <taxon>Chitinophagia</taxon>
        <taxon>Chitinophagales</taxon>
        <taxon>Chitinophagaceae</taxon>
        <taxon>Chitinophaga</taxon>
    </lineage>
</organism>
<dbReference type="RefSeq" id="WP_188091579.1">
    <property type="nucleotide sequence ID" value="NZ_JACVFC010000005.1"/>
</dbReference>
<proteinExistence type="predicted"/>
<protein>
    <submittedName>
        <fullName evidence="1">Uncharacterized protein</fullName>
    </submittedName>
</protein>
<evidence type="ECO:0000313" key="2">
    <source>
        <dbReference type="Proteomes" id="UP000659124"/>
    </source>
</evidence>
<name>A0ABR7TWW4_9BACT</name>
<accession>A0ABR7TWW4</accession>
<dbReference type="EMBL" id="JACVFC010000005">
    <property type="protein sequence ID" value="MBC9934488.1"/>
    <property type="molecule type" value="Genomic_DNA"/>
</dbReference>
<comment type="caution">
    <text evidence="1">The sequence shown here is derived from an EMBL/GenBank/DDBJ whole genome shotgun (WGS) entry which is preliminary data.</text>
</comment>
<reference evidence="1 2" key="1">
    <citation type="submission" date="2020-09" db="EMBL/GenBank/DDBJ databases">
        <title>Genome sequences of type strains of Chitinophaga qingshengii and Chitinophaga varians.</title>
        <authorList>
            <person name="Kittiwongwattana C."/>
        </authorList>
    </citation>
    <scope>NUCLEOTIDE SEQUENCE [LARGE SCALE GENOMIC DNA]</scope>
    <source>
        <strain evidence="1 2">JCM 30026</strain>
    </source>
</reference>
<evidence type="ECO:0000313" key="1">
    <source>
        <dbReference type="EMBL" id="MBC9934488.1"/>
    </source>
</evidence>
<sequence length="106" mass="12603">MIIADWVWKDNLPALLITLSHICHYTFDQSDLDAVHYGLIHTSLDNNHWFDYSLHGQQTFALQLCKDDDDTDIVFYRISGPDEWLATVEVLKFLWTDFDLRYRRPL</sequence>
<gene>
    <name evidence="1" type="ORF">ICL07_29140</name>
</gene>
<dbReference type="Proteomes" id="UP000659124">
    <property type="component" value="Unassembled WGS sequence"/>
</dbReference>
<keyword evidence="2" id="KW-1185">Reference proteome</keyword>